<accession>A0ABT9WPH9</accession>
<comment type="caution">
    <text evidence="2">The sequence shown here is derived from an EMBL/GenBank/DDBJ whole genome shotgun (WGS) entry which is preliminary data.</text>
</comment>
<protein>
    <submittedName>
        <fullName evidence="2">Uncharacterized protein</fullName>
    </submittedName>
</protein>
<feature type="signal peptide" evidence="1">
    <location>
        <begin position="1"/>
        <end position="21"/>
    </location>
</feature>
<name>A0ABT9WPH9_9BACI</name>
<dbReference type="Pfam" id="PF11518">
    <property type="entry name" value="DUF3221"/>
    <property type="match status" value="1"/>
</dbReference>
<gene>
    <name evidence="2" type="ORF">J2S08_000915</name>
</gene>
<sequence>MAKISAFLIASLFFMSFPGDASSGNLINPALKSIEKTGFVTKITGNELLISDTRFSVEGAIFKTDQGKKLTMQDIKLGMKVKVVIEGPILESYPSKAKAASVTVLTDEKSQAESKAVYLVLKKHNDEALVVNNVITMDNNLFLVQYTNLSQIITLLNSEKPPAAAIVNSKTEEVKLMKTYTGFVTDINKQALVAESYFQLEKVLFTNDQGDTLTKEDIIPGIKVTVLYTGNVNPSLPAQAKASVFIVHTDEWSKKEANAVTILLNEVGSSTVVHPIVHKIKEKIAEIEYTDRNNFKQVKVIVDLEAKKVREFQEVEEKSNQRR</sequence>
<feature type="chain" id="PRO_5047374821" evidence="1">
    <location>
        <begin position="22"/>
        <end position="323"/>
    </location>
</feature>
<reference evidence="2 3" key="1">
    <citation type="submission" date="2023-07" db="EMBL/GenBank/DDBJ databases">
        <title>Genomic Encyclopedia of Type Strains, Phase IV (KMG-IV): sequencing the most valuable type-strain genomes for metagenomic binning, comparative biology and taxonomic classification.</title>
        <authorList>
            <person name="Goeker M."/>
        </authorList>
    </citation>
    <scope>NUCLEOTIDE SEQUENCE [LARGE SCALE GENOMIC DNA]</scope>
    <source>
        <strain evidence="2 3">DSM 23837</strain>
    </source>
</reference>
<evidence type="ECO:0000313" key="2">
    <source>
        <dbReference type="EMBL" id="MDQ0175081.1"/>
    </source>
</evidence>
<dbReference type="Proteomes" id="UP001223586">
    <property type="component" value="Unassembled WGS sequence"/>
</dbReference>
<dbReference type="RefSeq" id="WP_307227083.1">
    <property type="nucleotide sequence ID" value="NZ_JAUSTT010000004.1"/>
</dbReference>
<evidence type="ECO:0000313" key="3">
    <source>
        <dbReference type="Proteomes" id="UP001223586"/>
    </source>
</evidence>
<proteinExistence type="predicted"/>
<dbReference type="EMBL" id="JAUSTT010000004">
    <property type="protein sequence ID" value="MDQ0175081.1"/>
    <property type="molecule type" value="Genomic_DNA"/>
</dbReference>
<evidence type="ECO:0000256" key="1">
    <source>
        <dbReference type="SAM" id="SignalP"/>
    </source>
</evidence>
<dbReference type="InterPro" id="IPR021598">
    <property type="entry name" value="DUF3221"/>
</dbReference>
<keyword evidence="3" id="KW-1185">Reference proteome</keyword>
<keyword evidence="1" id="KW-0732">Signal</keyword>
<organism evidence="2 3">
    <name type="scientific">Bacillus chungangensis</name>
    <dbReference type="NCBI Taxonomy" id="587633"/>
    <lineage>
        <taxon>Bacteria</taxon>
        <taxon>Bacillati</taxon>
        <taxon>Bacillota</taxon>
        <taxon>Bacilli</taxon>
        <taxon>Bacillales</taxon>
        <taxon>Bacillaceae</taxon>
        <taxon>Bacillus</taxon>
    </lineage>
</organism>